<protein>
    <submittedName>
        <fullName evidence="1">Uncharacterized protein</fullName>
    </submittedName>
</protein>
<comment type="caution">
    <text evidence="1">The sequence shown here is derived from an EMBL/GenBank/DDBJ whole genome shotgun (WGS) entry which is preliminary data.</text>
</comment>
<evidence type="ECO:0000313" key="2">
    <source>
        <dbReference type="Proteomes" id="UP001152888"/>
    </source>
</evidence>
<dbReference type="EMBL" id="CAKOFQ010008668">
    <property type="protein sequence ID" value="CAH2015356.1"/>
    <property type="molecule type" value="Genomic_DNA"/>
</dbReference>
<organism evidence="1 2">
    <name type="scientific">Acanthoscelides obtectus</name>
    <name type="common">Bean weevil</name>
    <name type="synonym">Bruchus obtectus</name>
    <dbReference type="NCBI Taxonomy" id="200917"/>
    <lineage>
        <taxon>Eukaryota</taxon>
        <taxon>Metazoa</taxon>
        <taxon>Ecdysozoa</taxon>
        <taxon>Arthropoda</taxon>
        <taxon>Hexapoda</taxon>
        <taxon>Insecta</taxon>
        <taxon>Pterygota</taxon>
        <taxon>Neoptera</taxon>
        <taxon>Endopterygota</taxon>
        <taxon>Coleoptera</taxon>
        <taxon>Polyphaga</taxon>
        <taxon>Cucujiformia</taxon>
        <taxon>Chrysomeloidea</taxon>
        <taxon>Chrysomelidae</taxon>
        <taxon>Bruchinae</taxon>
        <taxon>Bruchini</taxon>
        <taxon>Acanthoscelides</taxon>
    </lineage>
</organism>
<keyword evidence="2" id="KW-1185">Reference proteome</keyword>
<reference evidence="1" key="1">
    <citation type="submission" date="2022-03" db="EMBL/GenBank/DDBJ databases">
        <authorList>
            <person name="Sayadi A."/>
        </authorList>
    </citation>
    <scope>NUCLEOTIDE SEQUENCE</scope>
</reference>
<proteinExistence type="predicted"/>
<sequence>MIRKHFPILTTSIFSIASGISIVENDIGIFFETEWPPPLFISHCSSICRSTNNQVTQQPSRSSGGRSSRLFGILISRRALCGFESRPRRNVSLGHGCCDCP</sequence>
<dbReference type="Proteomes" id="UP001152888">
    <property type="component" value="Unassembled WGS sequence"/>
</dbReference>
<accession>A0A9P0MJH7</accession>
<gene>
    <name evidence="1" type="ORF">ACAOBT_LOCUS34701</name>
</gene>
<dbReference type="AlphaFoldDB" id="A0A9P0MJH7"/>
<evidence type="ECO:0000313" key="1">
    <source>
        <dbReference type="EMBL" id="CAH2015356.1"/>
    </source>
</evidence>
<name>A0A9P0MJH7_ACAOB</name>